<reference evidence="3" key="1">
    <citation type="journal article" date="2019" name="Int. J. Syst. Evol. Microbiol.">
        <title>The Global Catalogue of Microorganisms (GCM) 10K type strain sequencing project: providing services to taxonomists for standard genome sequencing and annotation.</title>
        <authorList>
            <consortium name="The Broad Institute Genomics Platform"/>
            <consortium name="The Broad Institute Genome Sequencing Center for Infectious Disease"/>
            <person name="Wu L."/>
            <person name="Ma J."/>
        </authorList>
    </citation>
    <scope>NUCLEOTIDE SEQUENCE [LARGE SCALE GENOMIC DNA]</scope>
    <source>
        <strain evidence="3">JCM 17925</strain>
    </source>
</reference>
<comment type="caution">
    <text evidence="2">The sequence shown here is derived from an EMBL/GenBank/DDBJ whole genome shotgun (WGS) entry which is preliminary data.</text>
</comment>
<evidence type="ECO:0000313" key="2">
    <source>
        <dbReference type="EMBL" id="GAA4414840.1"/>
    </source>
</evidence>
<evidence type="ECO:0000259" key="1">
    <source>
        <dbReference type="Pfam" id="PF01883"/>
    </source>
</evidence>
<dbReference type="Gene3D" id="3.30.300.130">
    <property type="entry name" value="Fe-S cluster assembly (FSCA)"/>
    <property type="match status" value="1"/>
</dbReference>
<name>A0ABP8KS03_9BACT</name>
<proteinExistence type="predicted"/>
<dbReference type="PANTHER" id="PTHR42831:SF1">
    <property type="entry name" value="FE-S PROTEIN MATURATION AUXILIARY FACTOR YITW"/>
    <property type="match status" value="1"/>
</dbReference>
<dbReference type="Proteomes" id="UP001500936">
    <property type="component" value="Unassembled WGS sequence"/>
</dbReference>
<dbReference type="EMBL" id="BAABHB010000012">
    <property type="protein sequence ID" value="GAA4414840.1"/>
    <property type="molecule type" value="Genomic_DNA"/>
</dbReference>
<dbReference type="InterPro" id="IPR002744">
    <property type="entry name" value="MIP18-like"/>
</dbReference>
<dbReference type="Pfam" id="PF01883">
    <property type="entry name" value="FeS_assembly_P"/>
    <property type="match status" value="1"/>
</dbReference>
<gene>
    <name evidence="2" type="ORF">GCM10023187_44780</name>
</gene>
<dbReference type="PANTHER" id="PTHR42831">
    <property type="entry name" value="FE-S PROTEIN MATURATION AUXILIARY FACTOR YITW"/>
    <property type="match status" value="1"/>
</dbReference>
<accession>A0ABP8KS03</accession>
<evidence type="ECO:0000313" key="3">
    <source>
        <dbReference type="Proteomes" id="UP001500936"/>
    </source>
</evidence>
<keyword evidence="3" id="KW-1185">Reference proteome</keyword>
<protein>
    <submittedName>
        <fullName evidence="2">SUF system Fe-S cluster assembly protein</fullName>
    </submittedName>
</protein>
<sequence length="120" mass="13398">MPVSNLTSNVSCPFAKTMTDEQLKEEVIMAIKGVYDPEIPVDVYELGLIYDIKIFPVNNVYILMTLTSPSCPSAGTIPTEIEEKVRAIERVNDVSVELTFDPPYTTEMMSEVAKLELGFM</sequence>
<dbReference type="SUPFAM" id="SSF117916">
    <property type="entry name" value="Fe-S cluster assembly (FSCA) domain-like"/>
    <property type="match status" value="1"/>
</dbReference>
<feature type="domain" description="MIP18 family-like" evidence="1">
    <location>
        <begin position="24"/>
        <end position="97"/>
    </location>
</feature>
<dbReference type="InterPro" id="IPR052339">
    <property type="entry name" value="Fe-S_Maturation_MIP18"/>
</dbReference>
<dbReference type="InterPro" id="IPR034904">
    <property type="entry name" value="FSCA_dom_sf"/>
</dbReference>
<organism evidence="2 3">
    <name type="scientific">Nibrella viscosa</name>
    <dbReference type="NCBI Taxonomy" id="1084524"/>
    <lineage>
        <taxon>Bacteria</taxon>
        <taxon>Pseudomonadati</taxon>
        <taxon>Bacteroidota</taxon>
        <taxon>Cytophagia</taxon>
        <taxon>Cytophagales</taxon>
        <taxon>Spirosomataceae</taxon>
        <taxon>Nibrella</taxon>
    </lineage>
</organism>